<comment type="caution">
    <text evidence="1">The sequence shown here is derived from an EMBL/GenBank/DDBJ whole genome shotgun (WGS) entry which is preliminary data.</text>
</comment>
<keyword evidence="2" id="KW-1185">Reference proteome</keyword>
<protein>
    <submittedName>
        <fullName evidence="1">Uncharacterized protein</fullName>
    </submittedName>
</protein>
<evidence type="ECO:0000313" key="2">
    <source>
        <dbReference type="Proteomes" id="UP001596066"/>
    </source>
</evidence>
<dbReference type="RefSeq" id="WP_346148942.1">
    <property type="nucleotide sequence ID" value="NZ_BAAAUA010000059.1"/>
</dbReference>
<gene>
    <name evidence="1" type="ORF">ACFPZF_39105</name>
</gene>
<reference evidence="2" key="1">
    <citation type="journal article" date="2019" name="Int. J. Syst. Evol. Microbiol.">
        <title>The Global Catalogue of Microorganisms (GCM) 10K type strain sequencing project: providing services to taxonomists for standard genome sequencing and annotation.</title>
        <authorList>
            <consortium name="The Broad Institute Genomics Platform"/>
            <consortium name="The Broad Institute Genome Sequencing Center for Infectious Disease"/>
            <person name="Wu L."/>
            <person name="Ma J."/>
        </authorList>
    </citation>
    <scope>NUCLEOTIDE SEQUENCE [LARGE SCALE GENOMIC DNA]</scope>
    <source>
        <strain evidence="2">CGMCC 4.1622</strain>
    </source>
</reference>
<organism evidence="1 2">
    <name type="scientific">Kitasatospora cinereorecta</name>
    <dbReference type="NCBI Taxonomy" id="285560"/>
    <lineage>
        <taxon>Bacteria</taxon>
        <taxon>Bacillati</taxon>
        <taxon>Actinomycetota</taxon>
        <taxon>Actinomycetes</taxon>
        <taxon>Kitasatosporales</taxon>
        <taxon>Streptomycetaceae</taxon>
        <taxon>Kitasatospora</taxon>
    </lineage>
</organism>
<evidence type="ECO:0000313" key="1">
    <source>
        <dbReference type="EMBL" id="MFC5647334.1"/>
    </source>
</evidence>
<name>A0ABW0VRB8_9ACTN</name>
<dbReference type="EMBL" id="JBHSOC010000155">
    <property type="protein sequence ID" value="MFC5647334.1"/>
    <property type="molecule type" value="Genomic_DNA"/>
</dbReference>
<dbReference type="Proteomes" id="UP001596066">
    <property type="component" value="Unassembled WGS sequence"/>
</dbReference>
<accession>A0ABW0VRB8</accession>
<sequence>MRHLAPALALGALRRGKQIEQFLGAIESDFGPGLRWIALSPGSTGVTVYLSDVEDVGTDIFLDITEFPPLDPEDETWGREIAVLPTPEDALQLAERDLTADPERWVNQGIVCDEYQDFRTARRSNP</sequence>
<proteinExistence type="predicted"/>